<dbReference type="OrthoDB" id="9809052at2"/>
<reference evidence="10" key="2">
    <citation type="journal article" date="2019" name="Genome Biol. Evol.">
        <title>Day and night: Metabolic profiles and evolutionary relationships of six axenic non-marine cyanobacteria.</title>
        <authorList>
            <person name="Will S.E."/>
            <person name="Henke P."/>
            <person name="Boedeker C."/>
            <person name="Huang S."/>
            <person name="Brinkmann H."/>
            <person name="Rohde M."/>
            <person name="Jarek M."/>
            <person name="Friedl T."/>
            <person name="Seufert S."/>
            <person name="Schumacher M."/>
            <person name="Overmann J."/>
            <person name="Neumann-Schaal M."/>
            <person name="Petersen J."/>
        </authorList>
    </citation>
    <scope>NUCLEOTIDE SEQUENCE [LARGE SCALE GENOMIC DNA]</scope>
    <source>
        <strain evidence="10">PCC 7102</strain>
    </source>
</reference>
<dbReference type="Proteomes" id="UP000271624">
    <property type="component" value="Unassembled WGS sequence"/>
</dbReference>
<dbReference type="InterPro" id="IPR045864">
    <property type="entry name" value="aa-tRNA-synth_II/BPL/LPL"/>
</dbReference>
<dbReference type="EMBL" id="RSCL01000016">
    <property type="protein sequence ID" value="RUT02490.1"/>
    <property type="molecule type" value="Genomic_DNA"/>
</dbReference>
<dbReference type="Pfam" id="PF09180">
    <property type="entry name" value="ProRS-C_1"/>
    <property type="match status" value="1"/>
</dbReference>
<dbReference type="CDD" id="cd00778">
    <property type="entry name" value="ProRS_core_arch_euk"/>
    <property type="match status" value="1"/>
</dbReference>
<evidence type="ECO:0000256" key="8">
    <source>
        <dbReference type="HAMAP-Rule" id="MF_01571"/>
    </source>
</evidence>
<evidence type="ECO:0000256" key="4">
    <source>
        <dbReference type="ARBA" id="ARBA00022840"/>
    </source>
</evidence>
<evidence type="ECO:0000256" key="5">
    <source>
        <dbReference type="ARBA" id="ARBA00022917"/>
    </source>
</evidence>
<organism evidence="10 11">
    <name type="scientific">Dulcicalothrix desertica PCC 7102</name>
    <dbReference type="NCBI Taxonomy" id="232991"/>
    <lineage>
        <taxon>Bacteria</taxon>
        <taxon>Bacillati</taxon>
        <taxon>Cyanobacteriota</taxon>
        <taxon>Cyanophyceae</taxon>
        <taxon>Nostocales</taxon>
        <taxon>Calotrichaceae</taxon>
        <taxon>Dulcicalothrix</taxon>
    </lineage>
</organism>
<dbReference type="FunFam" id="3.40.50.800:FF:000005">
    <property type="entry name" value="bifunctional glutamate/proline--tRNA ligase"/>
    <property type="match status" value="1"/>
</dbReference>
<dbReference type="NCBIfam" id="TIGR00408">
    <property type="entry name" value="proS_fam_I"/>
    <property type="match status" value="1"/>
</dbReference>
<reference evidence="10" key="1">
    <citation type="submission" date="2018-12" db="EMBL/GenBank/DDBJ databases">
        <authorList>
            <person name="Will S."/>
            <person name="Neumann-Schaal M."/>
            <person name="Henke P."/>
        </authorList>
    </citation>
    <scope>NUCLEOTIDE SEQUENCE</scope>
    <source>
        <strain evidence="10">PCC 7102</strain>
    </source>
</reference>
<gene>
    <name evidence="8 10" type="primary">proS</name>
    <name evidence="10" type="ORF">DSM106972_059680</name>
</gene>
<dbReference type="InterPro" id="IPR033721">
    <property type="entry name" value="ProRS_core_arch_euk"/>
</dbReference>
<protein>
    <recommendedName>
        <fullName evidence="8">Proline--tRNA ligase</fullName>
        <ecNumber evidence="8">6.1.1.15</ecNumber>
    </recommendedName>
    <alternativeName>
        <fullName evidence="8">Prolyl-tRNA synthetase</fullName>
        <shortName evidence="8">ProRS</shortName>
    </alternativeName>
</protein>
<dbReference type="InterPro" id="IPR006195">
    <property type="entry name" value="aa-tRNA-synth_II"/>
</dbReference>
<evidence type="ECO:0000256" key="6">
    <source>
        <dbReference type="ARBA" id="ARBA00023146"/>
    </source>
</evidence>
<dbReference type="InterPro" id="IPR036621">
    <property type="entry name" value="Anticodon-bd_dom_sf"/>
</dbReference>
<dbReference type="PANTHER" id="PTHR43382">
    <property type="entry name" value="PROLYL-TRNA SYNTHETASE"/>
    <property type="match status" value="1"/>
</dbReference>
<accession>A0A433V8P3</accession>
<comment type="caution">
    <text evidence="10">The sequence shown here is derived from an EMBL/GenBank/DDBJ whole genome shotgun (WGS) entry which is preliminary data.</text>
</comment>
<evidence type="ECO:0000313" key="11">
    <source>
        <dbReference type="Proteomes" id="UP000271624"/>
    </source>
</evidence>
<dbReference type="HAMAP" id="MF_01571">
    <property type="entry name" value="Pro_tRNA_synth_type3"/>
    <property type="match status" value="1"/>
</dbReference>
<dbReference type="GO" id="GO:0017101">
    <property type="term" value="C:aminoacyl-tRNA synthetase multienzyme complex"/>
    <property type="evidence" value="ECO:0007669"/>
    <property type="project" value="TreeGrafter"/>
</dbReference>
<dbReference type="EC" id="6.1.1.15" evidence="8"/>
<dbReference type="InterPro" id="IPR004499">
    <property type="entry name" value="Pro-tRNA-ligase_IIa_arc-type"/>
</dbReference>
<dbReference type="FunFam" id="3.30.930.10:FF:000037">
    <property type="entry name" value="Proline--tRNA ligase"/>
    <property type="match status" value="1"/>
</dbReference>
<comment type="subunit">
    <text evidence="8">Homodimer.</text>
</comment>
<feature type="domain" description="Aminoacyl-transfer RNA synthetases class-II family profile" evidence="9">
    <location>
        <begin position="20"/>
        <end position="302"/>
    </location>
</feature>
<evidence type="ECO:0000313" key="10">
    <source>
        <dbReference type="EMBL" id="RUT02490.1"/>
    </source>
</evidence>
<dbReference type="Pfam" id="PF00587">
    <property type="entry name" value="tRNA-synt_2b"/>
    <property type="match status" value="1"/>
</dbReference>
<name>A0A433V8P3_9CYAN</name>
<keyword evidence="1 8" id="KW-0963">Cytoplasm</keyword>
<dbReference type="GO" id="GO:0004827">
    <property type="term" value="F:proline-tRNA ligase activity"/>
    <property type="evidence" value="ECO:0007669"/>
    <property type="project" value="UniProtKB-UniRule"/>
</dbReference>
<dbReference type="GO" id="GO:0005737">
    <property type="term" value="C:cytoplasm"/>
    <property type="evidence" value="ECO:0007669"/>
    <property type="project" value="UniProtKB-SubCell"/>
</dbReference>
<comment type="similarity">
    <text evidence="8">Belongs to the class-II aminoacyl-tRNA synthetase family. ProS type 3 subfamily.</text>
</comment>
<dbReference type="SUPFAM" id="SSF64586">
    <property type="entry name" value="C-terminal domain of ProRS"/>
    <property type="match status" value="1"/>
</dbReference>
<comment type="subcellular location">
    <subcellularLocation>
        <location evidence="8">Cytoplasm</location>
    </subcellularLocation>
</comment>
<dbReference type="InterPro" id="IPR004154">
    <property type="entry name" value="Anticodon-bd"/>
</dbReference>
<dbReference type="SMART" id="SM00946">
    <property type="entry name" value="ProRS-C_1"/>
    <property type="match status" value="1"/>
</dbReference>
<dbReference type="InterPro" id="IPR002314">
    <property type="entry name" value="aa-tRNA-synt_IIb"/>
</dbReference>
<sequence>MAGRKTEKANSLKITKRDEDYSRWYLDIIERAKLAEDSGVRGCMIIRPEGYAIWEKIQQTLDKMFKETGHVNAYFPMLIPVSYFSKEAEHVSGFAKECAVVTHHRLKLTEDGTIGVDTEAELAEPLVVRPTSETIIWSAYKNWIQSYRDLPILVNQWANICRWELRTRPFLRTAEFLWQEGHTAHITYEEAEVEARQILQIYKTFVEDYLAVPVFDGLKTENEKFPGADHTYTIETMTQDRRAIQVGTSHHLGTTFSHAFDVKYLSAQGTLEYPFATSWGITTRLIGAMIMAHSDDQGFVCPPRVAPLQVVGIPIYKTDDDKQTVLSKFEELQQKFKLIDKFSFRVDARESLSPGFKFNDWELKGIPLRLEIGPKDLANGSCILARRDTGEKINVPLDQLEEKIPEILDFIQKSLFKKAQEFQRQHTYFVDTYDSFKNAIEQKPGFYVVYFAGAPEDEEKIKEETKATSRCIAFSLQDNSIGKCFYTGKETSQRVIFAKAY</sequence>
<dbReference type="GO" id="GO:0006433">
    <property type="term" value="P:prolyl-tRNA aminoacylation"/>
    <property type="evidence" value="ECO:0007669"/>
    <property type="project" value="UniProtKB-UniRule"/>
</dbReference>
<dbReference type="AlphaFoldDB" id="A0A433V8P3"/>
<dbReference type="GO" id="GO:0005524">
    <property type="term" value="F:ATP binding"/>
    <property type="evidence" value="ECO:0007669"/>
    <property type="project" value="UniProtKB-UniRule"/>
</dbReference>
<dbReference type="Gene3D" id="3.40.50.800">
    <property type="entry name" value="Anticodon-binding domain"/>
    <property type="match status" value="1"/>
</dbReference>
<dbReference type="PROSITE" id="PS50862">
    <property type="entry name" value="AA_TRNA_LIGASE_II"/>
    <property type="match status" value="1"/>
</dbReference>
<dbReference type="PANTHER" id="PTHR43382:SF2">
    <property type="entry name" value="BIFUNCTIONAL GLUTAMATE_PROLINE--TRNA LIGASE"/>
    <property type="match status" value="1"/>
</dbReference>
<dbReference type="InterPro" id="IPR016061">
    <property type="entry name" value="Pro-tRNA_ligase_II_C"/>
</dbReference>
<proteinExistence type="inferred from homology"/>
<evidence type="ECO:0000256" key="2">
    <source>
        <dbReference type="ARBA" id="ARBA00022598"/>
    </source>
</evidence>
<dbReference type="InterPro" id="IPR017449">
    <property type="entry name" value="Pro-tRNA_synth_II"/>
</dbReference>
<dbReference type="RefSeq" id="WP_127084194.1">
    <property type="nucleotide sequence ID" value="NZ_RSCL01000016.1"/>
</dbReference>
<dbReference type="SUPFAM" id="SSF52954">
    <property type="entry name" value="Class II aaRS ABD-related"/>
    <property type="match status" value="1"/>
</dbReference>
<dbReference type="SUPFAM" id="SSF55681">
    <property type="entry name" value="Class II aaRS and biotin synthetases"/>
    <property type="match status" value="1"/>
</dbReference>
<dbReference type="CDD" id="cd00862">
    <property type="entry name" value="ProRS_anticodon_zinc"/>
    <property type="match status" value="1"/>
</dbReference>
<dbReference type="Gene3D" id="3.30.930.10">
    <property type="entry name" value="Bira Bifunctional Protein, Domain 2"/>
    <property type="match status" value="1"/>
</dbReference>
<comment type="function">
    <text evidence="8">Catalyzes the attachment of proline to tRNA(Pro) in a two-step reaction: proline is first activated by ATP to form Pro-AMP and then transferred to the acceptor end of tRNA(Pro).</text>
</comment>
<keyword evidence="6 8" id="KW-0030">Aminoacyl-tRNA synthetase</keyword>
<comment type="domain">
    <text evidence="8">Consists of three domains: the N-terminal catalytic domain, the anticodon-binding domain and the C-terminal extension.</text>
</comment>
<keyword evidence="2 8" id="KW-0436">Ligase</keyword>
<evidence type="ECO:0000256" key="3">
    <source>
        <dbReference type="ARBA" id="ARBA00022741"/>
    </source>
</evidence>
<keyword evidence="4 8" id="KW-0067">ATP-binding</keyword>
<evidence type="ECO:0000256" key="7">
    <source>
        <dbReference type="ARBA" id="ARBA00047671"/>
    </source>
</evidence>
<dbReference type="Pfam" id="PF03129">
    <property type="entry name" value="HGTP_anticodon"/>
    <property type="match status" value="1"/>
</dbReference>
<evidence type="ECO:0000256" key="1">
    <source>
        <dbReference type="ARBA" id="ARBA00022490"/>
    </source>
</evidence>
<evidence type="ECO:0000259" key="9">
    <source>
        <dbReference type="PROSITE" id="PS50862"/>
    </source>
</evidence>
<keyword evidence="5 8" id="KW-0648">Protein biosynthesis</keyword>
<dbReference type="Gene3D" id="3.30.110.30">
    <property type="entry name" value="C-terminal domain of ProRS"/>
    <property type="match status" value="1"/>
</dbReference>
<keyword evidence="3 8" id="KW-0547">Nucleotide-binding</keyword>
<keyword evidence="11" id="KW-1185">Reference proteome</keyword>
<comment type="catalytic activity">
    <reaction evidence="7 8">
        <text>tRNA(Pro) + L-proline + ATP = L-prolyl-tRNA(Pro) + AMP + diphosphate</text>
        <dbReference type="Rhea" id="RHEA:14305"/>
        <dbReference type="Rhea" id="RHEA-COMP:9700"/>
        <dbReference type="Rhea" id="RHEA-COMP:9702"/>
        <dbReference type="ChEBI" id="CHEBI:30616"/>
        <dbReference type="ChEBI" id="CHEBI:33019"/>
        <dbReference type="ChEBI" id="CHEBI:60039"/>
        <dbReference type="ChEBI" id="CHEBI:78442"/>
        <dbReference type="ChEBI" id="CHEBI:78532"/>
        <dbReference type="ChEBI" id="CHEBI:456215"/>
        <dbReference type="EC" id="6.1.1.15"/>
    </reaction>
</comment>